<feature type="compositionally biased region" description="Low complexity" evidence="1">
    <location>
        <begin position="511"/>
        <end position="520"/>
    </location>
</feature>
<proteinExistence type="predicted"/>
<keyword evidence="3" id="KW-1185">Reference proteome</keyword>
<sequence length="565" mass="58387">MTKTVDQILDDGAKGLLYFEQLLPLYQEAFGTDLGWPLLKIQATYDQEREMNLAKMQASADALKAMITVADTQRGVQQTTANSLGASWQGAAAEAGIGRLREIVGFAEQDRNPVQTLANAMSDAVPTLRQIVEQKATTVLQIAAGYRERGGQTVITVKEMPADDIRRIIDASKTGDITDMLLNTLTDLDGIENRTEDVKRHSDEWKQAVKETCKEWLDEVFKQAYSDKLDVFRAQCNVAQTGIEGKFNYLQALADAIQERAYPSVAGVAAAPVEEPSKGDQSGAKGNQNSDGSSPGAAKGSQNSDDQTSAAGTQKGDTSSPVKTTTQDTDDDSDDDSSDTSTALSTLATTLSELGTTVSSALTGDLGSSLTSAVESVGTSISDGIEQMTEQASTLLSGEHEASFQLGDTKVTIQAGAEGLSLTTTGADGQTTEYRLTLDENGTPVVTTESGSDGSAGDQGDTGVLGTGTPESGTGPGTAELEDAGTGAGGAADATTSETPDLTNAPVTSEVGAGDPSSGSVAGGVPVGPRSQQQETDGEHTPSVEDHQASNPGDSGAVLAEAGPL</sequence>
<evidence type="ECO:0000256" key="1">
    <source>
        <dbReference type="SAM" id="MobiDB-lite"/>
    </source>
</evidence>
<dbReference type="EMBL" id="JAAXOM010000007">
    <property type="protein sequence ID" value="NKX90536.1"/>
    <property type="molecule type" value="Genomic_DNA"/>
</dbReference>
<reference evidence="2 3" key="1">
    <citation type="submission" date="2020-04" db="EMBL/GenBank/DDBJ databases">
        <title>MicrobeNet Type strains.</title>
        <authorList>
            <person name="Nicholson A.C."/>
        </authorList>
    </citation>
    <scope>NUCLEOTIDE SEQUENCE [LARGE SCALE GENOMIC DNA]</scope>
    <source>
        <strain evidence="2 3">DSM 44960</strain>
    </source>
</reference>
<feature type="compositionally biased region" description="Low complexity" evidence="1">
    <location>
        <begin position="450"/>
        <end position="479"/>
    </location>
</feature>
<dbReference type="Proteomes" id="UP000572007">
    <property type="component" value="Unassembled WGS sequence"/>
</dbReference>
<evidence type="ECO:0000313" key="3">
    <source>
        <dbReference type="Proteomes" id="UP000572007"/>
    </source>
</evidence>
<gene>
    <name evidence="2" type="ORF">HGA10_24945</name>
</gene>
<dbReference type="SUPFAM" id="SSF140453">
    <property type="entry name" value="EsxAB dimer-like"/>
    <property type="match status" value="1"/>
</dbReference>
<feature type="compositionally biased region" description="Polar residues" evidence="1">
    <location>
        <begin position="284"/>
        <end position="293"/>
    </location>
</feature>
<feature type="region of interest" description="Disordered" evidence="1">
    <location>
        <begin position="272"/>
        <end position="341"/>
    </location>
</feature>
<comment type="caution">
    <text evidence="2">The sequence shown here is derived from an EMBL/GenBank/DDBJ whole genome shotgun (WGS) entry which is preliminary data.</text>
</comment>
<feature type="compositionally biased region" description="Acidic residues" evidence="1">
    <location>
        <begin position="328"/>
        <end position="338"/>
    </location>
</feature>
<evidence type="ECO:0000313" key="2">
    <source>
        <dbReference type="EMBL" id="NKX90536.1"/>
    </source>
</evidence>
<feature type="region of interest" description="Disordered" evidence="1">
    <location>
        <begin position="440"/>
        <end position="565"/>
    </location>
</feature>
<dbReference type="AlphaFoldDB" id="A0A846WCZ0"/>
<protein>
    <submittedName>
        <fullName evidence="2">Uncharacterized protein</fullName>
    </submittedName>
</protein>
<accession>A0A846WCZ0</accession>
<feature type="compositionally biased region" description="Basic and acidic residues" evidence="1">
    <location>
        <begin position="537"/>
        <end position="548"/>
    </location>
</feature>
<organism evidence="2 3">
    <name type="scientific">Nocardia coubleae</name>
    <dbReference type="NCBI Taxonomy" id="356147"/>
    <lineage>
        <taxon>Bacteria</taxon>
        <taxon>Bacillati</taxon>
        <taxon>Actinomycetota</taxon>
        <taxon>Actinomycetes</taxon>
        <taxon>Mycobacteriales</taxon>
        <taxon>Nocardiaceae</taxon>
        <taxon>Nocardia</taxon>
    </lineage>
</organism>
<feature type="compositionally biased region" description="Polar residues" evidence="1">
    <location>
        <begin position="300"/>
        <end position="323"/>
    </location>
</feature>
<dbReference type="InterPro" id="IPR036689">
    <property type="entry name" value="ESAT-6-like_sf"/>
</dbReference>
<name>A0A846WCZ0_9NOCA</name>
<dbReference type="RefSeq" id="WP_067641264.1">
    <property type="nucleotide sequence ID" value="NZ_JAAXOM010000007.1"/>
</dbReference>